<comment type="caution">
    <text evidence="2">The sequence shown here is derived from an EMBL/GenBank/DDBJ whole genome shotgun (WGS) entry which is preliminary data.</text>
</comment>
<name>A0ABR1VAD7_9PEZI</name>
<dbReference type="Proteomes" id="UP001446871">
    <property type="component" value="Unassembled WGS sequence"/>
</dbReference>
<evidence type="ECO:0000313" key="2">
    <source>
        <dbReference type="EMBL" id="KAK8068170.1"/>
    </source>
</evidence>
<protein>
    <submittedName>
        <fullName evidence="2">Uncharacterized protein</fullName>
    </submittedName>
</protein>
<reference evidence="2 3" key="1">
    <citation type="submission" date="2023-01" db="EMBL/GenBank/DDBJ databases">
        <title>Analysis of 21 Apiospora genomes using comparative genomics revels a genus with tremendous synthesis potential of carbohydrate active enzymes and secondary metabolites.</title>
        <authorList>
            <person name="Sorensen T."/>
        </authorList>
    </citation>
    <scope>NUCLEOTIDE SEQUENCE [LARGE SCALE GENOMIC DNA]</scope>
    <source>
        <strain evidence="2 3">CBS 83171</strain>
    </source>
</reference>
<proteinExistence type="predicted"/>
<sequence>MGSNMGSITHVADPASPGGPYYHRSATEYRMSRAGLSMLMVILVLGTEPGFCATNFSGGASSSRDRGAPS</sequence>
<feature type="region of interest" description="Disordered" evidence="1">
    <location>
        <begin position="1"/>
        <end position="23"/>
    </location>
</feature>
<organism evidence="2 3">
    <name type="scientific">Apiospora saccharicola</name>
    <dbReference type="NCBI Taxonomy" id="335842"/>
    <lineage>
        <taxon>Eukaryota</taxon>
        <taxon>Fungi</taxon>
        <taxon>Dikarya</taxon>
        <taxon>Ascomycota</taxon>
        <taxon>Pezizomycotina</taxon>
        <taxon>Sordariomycetes</taxon>
        <taxon>Xylariomycetidae</taxon>
        <taxon>Amphisphaeriales</taxon>
        <taxon>Apiosporaceae</taxon>
        <taxon>Apiospora</taxon>
    </lineage>
</organism>
<accession>A0ABR1VAD7</accession>
<gene>
    <name evidence="2" type="ORF">PG996_007282</name>
</gene>
<evidence type="ECO:0000256" key="1">
    <source>
        <dbReference type="SAM" id="MobiDB-lite"/>
    </source>
</evidence>
<keyword evidence="3" id="KW-1185">Reference proteome</keyword>
<evidence type="ECO:0000313" key="3">
    <source>
        <dbReference type="Proteomes" id="UP001446871"/>
    </source>
</evidence>
<dbReference type="EMBL" id="JAQQWM010000004">
    <property type="protein sequence ID" value="KAK8068170.1"/>
    <property type="molecule type" value="Genomic_DNA"/>
</dbReference>